<feature type="chain" id="PRO_5035188299" evidence="1">
    <location>
        <begin position="21"/>
        <end position="171"/>
    </location>
</feature>
<dbReference type="EMBL" id="CAJVCH010318215">
    <property type="protein sequence ID" value="CAG7786457.1"/>
    <property type="molecule type" value="Genomic_DNA"/>
</dbReference>
<organism evidence="2 3">
    <name type="scientific">Allacma fusca</name>
    <dbReference type="NCBI Taxonomy" id="39272"/>
    <lineage>
        <taxon>Eukaryota</taxon>
        <taxon>Metazoa</taxon>
        <taxon>Ecdysozoa</taxon>
        <taxon>Arthropoda</taxon>
        <taxon>Hexapoda</taxon>
        <taxon>Collembola</taxon>
        <taxon>Symphypleona</taxon>
        <taxon>Sminthuridae</taxon>
        <taxon>Allacma</taxon>
    </lineage>
</organism>
<evidence type="ECO:0000313" key="2">
    <source>
        <dbReference type="EMBL" id="CAG7786457.1"/>
    </source>
</evidence>
<keyword evidence="1" id="KW-0732">Signal</keyword>
<gene>
    <name evidence="2" type="ORF">AFUS01_LOCUS25024</name>
</gene>
<name>A0A8J2KDJ1_9HEXA</name>
<dbReference type="AlphaFoldDB" id="A0A8J2KDJ1"/>
<evidence type="ECO:0000256" key="1">
    <source>
        <dbReference type="SAM" id="SignalP"/>
    </source>
</evidence>
<reference evidence="2" key="1">
    <citation type="submission" date="2021-06" db="EMBL/GenBank/DDBJ databases">
        <authorList>
            <person name="Hodson N. C."/>
            <person name="Mongue J. A."/>
            <person name="Jaron S. K."/>
        </authorList>
    </citation>
    <scope>NUCLEOTIDE SEQUENCE</scope>
</reference>
<dbReference type="Proteomes" id="UP000708208">
    <property type="component" value="Unassembled WGS sequence"/>
</dbReference>
<protein>
    <submittedName>
        <fullName evidence="2">Uncharacterized protein</fullName>
    </submittedName>
</protein>
<accession>A0A8J2KDJ1</accession>
<proteinExistence type="predicted"/>
<feature type="signal peptide" evidence="1">
    <location>
        <begin position="1"/>
        <end position="20"/>
    </location>
</feature>
<comment type="caution">
    <text evidence="2">The sequence shown here is derived from an EMBL/GenBank/DDBJ whole genome shotgun (WGS) entry which is preliminary data.</text>
</comment>
<sequence length="171" mass="19698">MKIHCIVIFFLTATILLVTAGRKLFNRNDRQRNLDFREVGTTEHNRYRSNHHSPKLVYDRNLALKAYDCTVSLIENMTNGPSCGTYKTIGENVHISNRGDLPDTPWGRAEAVHDAIHSCMEKHHVSGTLRWAEGERKDRYNSWMTPIGADVPERFCLSGFRLKYNLDFGIF</sequence>
<evidence type="ECO:0000313" key="3">
    <source>
        <dbReference type="Proteomes" id="UP000708208"/>
    </source>
</evidence>
<keyword evidence="3" id="KW-1185">Reference proteome</keyword>